<dbReference type="InterPro" id="IPR029071">
    <property type="entry name" value="Ubiquitin-like_domsf"/>
</dbReference>
<evidence type="ECO:0008006" key="3">
    <source>
        <dbReference type="Google" id="ProtNLM"/>
    </source>
</evidence>
<evidence type="ECO:0000313" key="1">
    <source>
        <dbReference type="EMBL" id="GMI72921.1"/>
    </source>
</evidence>
<gene>
    <name evidence="1" type="ORF">HRI_000961400</name>
</gene>
<dbReference type="EMBL" id="BSYR01000010">
    <property type="protein sequence ID" value="GMI72921.1"/>
    <property type="molecule type" value="Genomic_DNA"/>
</dbReference>
<dbReference type="Proteomes" id="UP001165190">
    <property type="component" value="Unassembled WGS sequence"/>
</dbReference>
<protein>
    <recommendedName>
        <fullName evidence="3">Ubiquitin-like domain-containing protein</fullName>
    </recommendedName>
</protein>
<proteinExistence type="predicted"/>
<dbReference type="SUPFAM" id="SSF54236">
    <property type="entry name" value="Ubiquitin-like"/>
    <property type="match status" value="1"/>
</dbReference>
<organism evidence="1 2">
    <name type="scientific">Hibiscus trionum</name>
    <name type="common">Flower of an hour</name>
    <dbReference type="NCBI Taxonomy" id="183268"/>
    <lineage>
        <taxon>Eukaryota</taxon>
        <taxon>Viridiplantae</taxon>
        <taxon>Streptophyta</taxon>
        <taxon>Embryophyta</taxon>
        <taxon>Tracheophyta</taxon>
        <taxon>Spermatophyta</taxon>
        <taxon>Magnoliopsida</taxon>
        <taxon>eudicotyledons</taxon>
        <taxon>Gunneridae</taxon>
        <taxon>Pentapetalae</taxon>
        <taxon>rosids</taxon>
        <taxon>malvids</taxon>
        <taxon>Malvales</taxon>
        <taxon>Malvaceae</taxon>
        <taxon>Malvoideae</taxon>
        <taxon>Hibiscus</taxon>
    </lineage>
</organism>
<dbReference type="Gene3D" id="3.10.20.90">
    <property type="entry name" value="Phosphatidylinositol 3-kinase Catalytic Subunit, Chain A, domain 1"/>
    <property type="match status" value="1"/>
</dbReference>
<dbReference type="OrthoDB" id="547031at2759"/>
<dbReference type="AlphaFoldDB" id="A0A9W7LR41"/>
<dbReference type="CDD" id="cd17039">
    <property type="entry name" value="Ubl_ubiquitin_like"/>
    <property type="match status" value="1"/>
</dbReference>
<reference evidence="1" key="1">
    <citation type="submission" date="2023-05" db="EMBL/GenBank/DDBJ databases">
        <title>Genome and transcriptome analyses reveal genes involved in the formation of fine ridges on petal epidermal cells in Hibiscus trionum.</title>
        <authorList>
            <person name="Koshimizu S."/>
            <person name="Masuda S."/>
            <person name="Ishii T."/>
            <person name="Shirasu K."/>
            <person name="Hoshino A."/>
            <person name="Arita M."/>
        </authorList>
    </citation>
    <scope>NUCLEOTIDE SEQUENCE</scope>
    <source>
        <strain evidence="1">Hamamatsu line</strain>
    </source>
</reference>
<comment type="caution">
    <text evidence="1">The sequence shown here is derived from an EMBL/GenBank/DDBJ whole genome shotgun (WGS) entry which is preliminary data.</text>
</comment>
<keyword evidence="2" id="KW-1185">Reference proteome</keyword>
<accession>A0A9W7LR41</accession>
<evidence type="ECO:0000313" key="2">
    <source>
        <dbReference type="Proteomes" id="UP001165190"/>
    </source>
</evidence>
<sequence>MEDHQISRNNINNKDWNPRQLHLFVKLFNGRTLSLQFPTPQVQVGYVKHRIHEITKIPINFQRLIHEHQLNDDSVISHSKATLNLSLRLLGSKRGFGSLLRGNPITKS</sequence>
<name>A0A9W7LR41_HIBTR</name>